<dbReference type="Proteomes" id="UP000573327">
    <property type="component" value="Unassembled WGS sequence"/>
</dbReference>
<dbReference type="SUPFAM" id="SSF51126">
    <property type="entry name" value="Pectin lyase-like"/>
    <property type="match status" value="1"/>
</dbReference>
<dbReference type="InterPro" id="IPR039448">
    <property type="entry name" value="Beta_helix"/>
</dbReference>
<reference evidence="4 5" key="1">
    <citation type="submission" date="2020-08" db="EMBL/GenBank/DDBJ databases">
        <title>Sequencing the genomes of 1000 actinobacteria strains.</title>
        <authorList>
            <person name="Klenk H.-P."/>
        </authorList>
    </citation>
    <scope>NUCLEOTIDE SEQUENCE [LARGE SCALE GENOMIC DNA]</scope>
    <source>
        <strain evidence="4 5">DSM 44786</strain>
    </source>
</reference>
<evidence type="ECO:0000256" key="2">
    <source>
        <dbReference type="SAM" id="SignalP"/>
    </source>
</evidence>
<feature type="domain" description="Right handed beta helix" evidence="3">
    <location>
        <begin position="134"/>
        <end position="296"/>
    </location>
</feature>
<dbReference type="InterPro" id="IPR012334">
    <property type="entry name" value="Pectin_lyas_fold"/>
</dbReference>
<keyword evidence="2" id="KW-0732">Signal</keyword>
<dbReference type="AlphaFoldDB" id="A0A7W7S609"/>
<organism evidence="4 5">
    <name type="scientific">Kitasatospora gansuensis</name>
    <dbReference type="NCBI Taxonomy" id="258050"/>
    <lineage>
        <taxon>Bacteria</taxon>
        <taxon>Bacillati</taxon>
        <taxon>Actinomycetota</taxon>
        <taxon>Actinomycetes</taxon>
        <taxon>Kitasatosporales</taxon>
        <taxon>Streptomycetaceae</taxon>
        <taxon>Kitasatospora</taxon>
    </lineage>
</organism>
<dbReference type="Gene3D" id="2.160.20.10">
    <property type="entry name" value="Single-stranded right-handed beta-helix, Pectin lyase-like"/>
    <property type="match status" value="1"/>
</dbReference>
<evidence type="ECO:0000259" key="3">
    <source>
        <dbReference type="Pfam" id="PF13229"/>
    </source>
</evidence>
<keyword evidence="5" id="KW-1185">Reference proteome</keyword>
<feature type="region of interest" description="Disordered" evidence="1">
    <location>
        <begin position="339"/>
        <end position="373"/>
    </location>
</feature>
<dbReference type="SMART" id="SM00710">
    <property type="entry name" value="PbH1"/>
    <property type="match status" value="5"/>
</dbReference>
<comment type="caution">
    <text evidence="4">The sequence shown here is derived from an EMBL/GenBank/DDBJ whole genome shotgun (WGS) entry which is preliminary data.</text>
</comment>
<evidence type="ECO:0000313" key="5">
    <source>
        <dbReference type="Proteomes" id="UP000573327"/>
    </source>
</evidence>
<evidence type="ECO:0000313" key="4">
    <source>
        <dbReference type="EMBL" id="MBB4944530.1"/>
    </source>
</evidence>
<dbReference type="Pfam" id="PF13229">
    <property type="entry name" value="Beta_helix"/>
    <property type="match status" value="1"/>
</dbReference>
<name>A0A7W7S609_9ACTN</name>
<proteinExistence type="predicted"/>
<evidence type="ECO:0000256" key="1">
    <source>
        <dbReference type="SAM" id="MobiDB-lite"/>
    </source>
</evidence>
<sequence length="755" mass="76583">MLLSALALPAVGAASASGTPADLFVDNRPGMYCSDTGTGEQSKPYCTITKAAAAVQPGQRVIIGPGRYPEAVNITRSGRADAPISFLGQGVSVTDNDKTVIGGTGTKTTERALSVTGAQHVLIKGIDFFASQEGVHVENSSDITVLRGTVTGAQSAAVRVTGSSARVTLGKLDLTSTIGSGIAVDGGASATVVSTNRIKAGTGAAVSVTDAPGTVVVANSVQALCTAGIELAGASPGAVVENNVISPVEAYGTLPGSCAEERPAAVRVSAPSVTGSKVDYNVLDTANGLAAYAWSGTKYSDRAAFTAATGQGVHDAFANPHIPQRGDRHAAALPTVDSADENAPGLLAPEPYEPGFEDDPLTPNSGTGTGIRDRGAQEYRNVGTAFTPLGPTRVLDTRLGIGAPANEQVNSYLELQVTGRAGVPATGVTAVVLNVTVPQTWDSGYLSVYPLYGWSGTSNLNWLAGETVSNQVTVPVAANGTVGFVPHTPYGVHLIADLAGYYGVSGSGFTPTAPARALDTRTGTGATQAPVGPGGTVDLQVAGVNGLPAAGITAVTMNVTVTDGTGTGFLTVYPHGRPRPGTSVLNWTAGRTLATLVTVPVVDGKVSFYAGSSGTVQFVADVAGYHSDQGHQVYHSMTPVRLLDTRADTPTLCQAPPRPAAAVPAAGTLDLPVCAAAEATSVTLNTTVTETGAAGYLTVHPHGAARPLASNLNWTAGQTVPNQMVVQVLDGKLSFYNGSAQSTQLIVDLVGYHSF</sequence>
<dbReference type="InterPro" id="IPR006626">
    <property type="entry name" value="PbH1"/>
</dbReference>
<feature type="signal peptide" evidence="2">
    <location>
        <begin position="1"/>
        <end position="16"/>
    </location>
</feature>
<dbReference type="InterPro" id="IPR011050">
    <property type="entry name" value="Pectin_lyase_fold/virulence"/>
</dbReference>
<protein>
    <recommendedName>
        <fullName evidence="3">Right handed beta helix domain-containing protein</fullName>
    </recommendedName>
</protein>
<accession>A0A7W7S609</accession>
<dbReference type="EMBL" id="JACHJR010000001">
    <property type="protein sequence ID" value="MBB4944530.1"/>
    <property type="molecule type" value="Genomic_DNA"/>
</dbReference>
<dbReference type="RefSeq" id="WP_184910549.1">
    <property type="nucleotide sequence ID" value="NZ_JACHJR010000001.1"/>
</dbReference>
<gene>
    <name evidence="4" type="ORF">F4556_000065</name>
</gene>
<feature type="chain" id="PRO_5030841997" description="Right handed beta helix domain-containing protein" evidence="2">
    <location>
        <begin position="17"/>
        <end position="755"/>
    </location>
</feature>